<dbReference type="EMBL" id="QMDY01000001">
    <property type="protein sequence ID" value="KAB7519752.1"/>
    <property type="molecule type" value="Genomic_DNA"/>
</dbReference>
<evidence type="ECO:0000313" key="4">
    <source>
        <dbReference type="Proteomes" id="UP000326207"/>
    </source>
</evidence>
<dbReference type="Proteomes" id="UP000326207">
    <property type="component" value="Unassembled WGS sequence"/>
</dbReference>
<dbReference type="GO" id="GO:0009166">
    <property type="term" value="P:nucleotide catabolic process"/>
    <property type="evidence" value="ECO:0007669"/>
    <property type="project" value="InterPro"/>
</dbReference>
<protein>
    <submittedName>
        <fullName evidence="3">Bifunctional metallophosphatase/5'-nucleotidase</fullName>
    </submittedName>
</protein>
<evidence type="ECO:0000256" key="1">
    <source>
        <dbReference type="SAM" id="MobiDB-lite"/>
    </source>
</evidence>
<reference evidence="3 4" key="1">
    <citation type="submission" date="2019-10" db="EMBL/GenBank/DDBJ databases">
        <title>Unraveling microbial dark matter from salterns through culturing: the case of the genus Halosegnis.</title>
        <authorList>
            <person name="Duran-Viseras A."/>
            <person name="Andrei A.-S."/>
            <person name="Vera-Gargallo B."/>
            <person name="Ghai R."/>
            <person name="Sanchez-Porro C."/>
            <person name="Ventosa A."/>
        </authorList>
    </citation>
    <scope>NUCLEOTIDE SEQUENCE [LARGE SCALE GENOMIC DNA]</scope>
    <source>
        <strain evidence="3 4">F19-13</strain>
    </source>
</reference>
<dbReference type="InterPro" id="IPR029052">
    <property type="entry name" value="Metallo-depent_PP-like"/>
</dbReference>
<dbReference type="PROSITE" id="PS51318">
    <property type="entry name" value="TAT"/>
    <property type="match status" value="1"/>
</dbReference>
<dbReference type="InterPro" id="IPR006311">
    <property type="entry name" value="TAT_signal"/>
</dbReference>
<dbReference type="RefSeq" id="WP_152155909.1">
    <property type="nucleotide sequence ID" value="NZ_QMDY01000001.1"/>
</dbReference>
<dbReference type="SUPFAM" id="SSF55816">
    <property type="entry name" value="5'-nucleotidase (syn. UDP-sugar hydrolase), C-terminal domain"/>
    <property type="match status" value="1"/>
</dbReference>
<sequence length="714" mass="75707">MAETPDADGTDYTLNRRSLLAAAGGLAAASATSGVASATQPSNTVTLIHDTHFHGRFEDAGDAELNLQRYFAVADQLRSEYDNAAFIGNGDDLAPSLLGLEYEGSHMIEALNYMQPAAVGAGNHEFDFGIEVAQERFQTSEFPWVIANLLTPDGEPVPGTQRWTTFETGSATVGVFGLGTESFHTITSYPDDWQVLDNVAAAREAVAALEGDVDFIICASHISTGAQERVANNVDGLDAIVGSHSGVVFDAPKTFNGTTVAEFGDEFGHLGRLTFDLETGELSEWERLDFYNSAALGDGDSPPGGDSENHVPRDVQEIAGDEELASMAQAYTAELEEQLGQPIVESEVELNATYDNYAVETGLGNLITDLMREVGDFEPGIDVAVQNAGGIRSNTMYGPGAITGINVMDILPFPNEIEVYELSGAKLREYIEGSVRPMPGDFGSQPAIQVSGISYEWWGHDGETNVENVFVGGEPLDESETYLVSTNDYVAGRSVIGEGERVLSSGQFQGPFMIDQLEGRDTISPTRGHRMIRVDETVDPATVEGDGETITLTASLPTEASEGFTPDTYRVVPRTGESVTPESASASDGMVTATFDAAELTELASMDDPTLRLVGGFDPDEEHYGYTNDGGDLIELPPSSGYSYHQLKASVDAETVLAATATATPTETETETGTETSGTETSGSQPGFGATAAVGGAAGGAYLYDRLSDDETEG</sequence>
<evidence type="ECO:0000313" key="3">
    <source>
        <dbReference type="EMBL" id="KAB7519752.1"/>
    </source>
</evidence>
<feature type="region of interest" description="Disordered" evidence="1">
    <location>
        <begin position="661"/>
        <end position="692"/>
    </location>
</feature>
<comment type="caution">
    <text evidence="3">The sequence shown here is derived from an EMBL/GenBank/DDBJ whole genome shotgun (WGS) entry which is preliminary data.</text>
</comment>
<name>A0A5N5UMW3_9EURY</name>
<dbReference type="PANTHER" id="PTHR11575:SF24">
    <property type="entry name" value="5'-NUCLEOTIDASE"/>
    <property type="match status" value="1"/>
</dbReference>
<dbReference type="AlphaFoldDB" id="A0A5N5UMW3"/>
<dbReference type="PANTHER" id="PTHR11575">
    <property type="entry name" value="5'-NUCLEOTIDASE-RELATED"/>
    <property type="match status" value="1"/>
</dbReference>
<dbReference type="Gene3D" id="3.90.780.10">
    <property type="entry name" value="5'-Nucleotidase, C-terminal domain"/>
    <property type="match status" value="1"/>
</dbReference>
<dbReference type="InterPro" id="IPR006179">
    <property type="entry name" value="5_nucleotidase/apyrase"/>
</dbReference>
<dbReference type="SUPFAM" id="SSF56300">
    <property type="entry name" value="Metallo-dependent phosphatases"/>
    <property type="match status" value="1"/>
</dbReference>
<gene>
    <name evidence="3" type="ORF">DP108_00420</name>
</gene>
<accession>A0A5N5UMW3</accession>
<dbReference type="Pfam" id="PF02872">
    <property type="entry name" value="5_nucleotid_C"/>
    <property type="match status" value="1"/>
</dbReference>
<dbReference type="PRINTS" id="PR01607">
    <property type="entry name" value="APYRASEFAMLY"/>
</dbReference>
<dbReference type="InterPro" id="IPR036907">
    <property type="entry name" value="5'-Nucleotdase_C_sf"/>
</dbReference>
<dbReference type="GO" id="GO:0016787">
    <property type="term" value="F:hydrolase activity"/>
    <property type="evidence" value="ECO:0007669"/>
    <property type="project" value="InterPro"/>
</dbReference>
<proteinExistence type="predicted"/>
<feature type="domain" description="5'-Nucleotidase C-terminal" evidence="2">
    <location>
        <begin position="353"/>
        <end position="491"/>
    </location>
</feature>
<dbReference type="Gene3D" id="3.60.21.10">
    <property type="match status" value="1"/>
</dbReference>
<evidence type="ECO:0000259" key="2">
    <source>
        <dbReference type="Pfam" id="PF02872"/>
    </source>
</evidence>
<dbReference type="InterPro" id="IPR008334">
    <property type="entry name" value="5'-Nucleotdase_C"/>
</dbReference>
<organism evidence="3 4">
    <name type="scientific">Halosegnis rubeus</name>
    <dbReference type="NCBI Taxonomy" id="2212850"/>
    <lineage>
        <taxon>Archaea</taxon>
        <taxon>Methanobacteriati</taxon>
        <taxon>Methanobacteriota</taxon>
        <taxon>Stenosarchaea group</taxon>
        <taxon>Halobacteria</taxon>
        <taxon>Halobacteriales</taxon>
        <taxon>Natronomonadaceae</taxon>
        <taxon>Halosegnis</taxon>
    </lineage>
</organism>